<evidence type="ECO:0000259" key="5">
    <source>
        <dbReference type="PROSITE" id="PS50106"/>
    </source>
</evidence>
<evidence type="ECO:0000256" key="3">
    <source>
        <dbReference type="ARBA" id="ARBA00023273"/>
    </source>
</evidence>
<dbReference type="Gene3D" id="2.30.42.10">
    <property type="match status" value="1"/>
</dbReference>
<dbReference type="Pfam" id="PF00595">
    <property type="entry name" value="PDZ"/>
    <property type="match status" value="1"/>
</dbReference>
<reference evidence="7" key="1">
    <citation type="submission" date="2013-03" db="EMBL/GenBank/DDBJ databases">
        <title>The Genome Sequence of Anopheles dirus WRAIR2.</title>
        <authorList>
            <consortium name="The Broad Institute Genomics Platform"/>
            <person name="Neafsey D.E."/>
            <person name="Walton C."/>
            <person name="Walker B."/>
            <person name="Young S.K."/>
            <person name="Zeng Q."/>
            <person name="Gargeya S."/>
            <person name="Fitzgerald M."/>
            <person name="Haas B."/>
            <person name="Abouelleil A."/>
            <person name="Allen A.W."/>
            <person name="Alvarado L."/>
            <person name="Arachchi H.M."/>
            <person name="Berlin A.M."/>
            <person name="Chapman S.B."/>
            <person name="Gainer-Dewar J."/>
            <person name="Goldberg J."/>
            <person name="Griggs A."/>
            <person name="Gujja S."/>
            <person name="Hansen M."/>
            <person name="Howarth C."/>
            <person name="Imamovic A."/>
            <person name="Ireland A."/>
            <person name="Larimer J."/>
            <person name="McCowan C."/>
            <person name="Murphy C."/>
            <person name="Pearson M."/>
            <person name="Poon T.W."/>
            <person name="Priest M."/>
            <person name="Roberts A."/>
            <person name="Saif S."/>
            <person name="Shea T."/>
            <person name="Sisk P."/>
            <person name="Sykes S."/>
            <person name="Wortman J."/>
            <person name="Nusbaum C."/>
            <person name="Birren B."/>
        </authorList>
    </citation>
    <scope>NUCLEOTIDE SEQUENCE [LARGE SCALE GENOMIC DNA]</scope>
    <source>
        <strain evidence="7">WRAIR2</strain>
    </source>
</reference>
<dbReference type="GO" id="GO:0005929">
    <property type="term" value="C:cilium"/>
    <property type="evidence" value="ECO:0007669"/>
    <property type="project" value="TreeGrafter"/>
</dbReference>
<feature type="domain" description="PDZ" evidence="5">
    <location>
        <begin position="237"/>
        <end position="306"/>
    </location>
</feature>
<dbReference type="PANTHER" id="PTHR23116:SF29">
    <property type="entry name" value="PDZ DOMAIN-CONTAINING PROTEIN 7"/>
    <property type="match status" value="1"/>
</dbReference>
<dbReference type="GO" id="GO:0002142">
    <property type="term" value="C:stereocilia ankle link complex"/>
    <property type="evidence" value="ECO:0007669"/>
    <property type="project" value="TreeGrafter"/>
</dbReference>
<evidence type="ECO:0000256" key="1">
    <source>
        <dbReference type="ARBA" id="ARBA00004316"/>
    </source>
</evidence>
<comment type="subcellular location">
    <subcellularLocation>
        <location evidence="1">Cell projection</location>
    </subcellularLocation>
</comment>
<reference evidence="6" key="2">
    <citation type="submission" date="2020-05" db="UniProtKB">
        <authorList>
            <consortium name="EnsemblMetazoa"/>
        </authorList>
    </citation>
    <scope>IDENTIFICATION</scope>
    <source>
        <strain evidence="6">WRAIR2</strain>
    </source>
</reference>
<keyword evidence="7" id="KW-1185">Reference proteome</keyword>
<dbReference type="EnsemblMetazoa" id="ADIR011567-RA">
    <property type="protein sequence ID" value="ADIR011567-PA"/>
    <property type="gene ID" value="ADIR011567"/>
</dbReference>
<proteinExistence type="predicted"/>
<dbReference type="Proteomes" id="UP000075884">
    <property type="component" value="Unassembled WGS sequence"/>
</dbReference>
<keyword evidence="3" id="KW-0966">Cell projection</keyword>
<protein>
    <recommendedName>
        <fullName evidence="5">PDZ domain-containing protein</fullName>
    </recommendedName>
</protein>
<accession>A0A182NV66</accession>
<dbReference type="InterPro" id="IPR051844">
    <property type="entry name" value="USH2_Complex_Protein"/>
</dbReference>
<dbReference type="SUPFAM" id="SSF50156">
    <property type="entry name" value="PDZ domain-like"/>
    <property type="match status" value="1"/>
</dbReference>
<dbReference type="PANTHER" id="PTHR23116">
    <property type="entry name" value="PDZ DOMAIN CONTAINING WHIRLIN AND HARMONIN-RELATED"/>
    <property type="match status" value="1"/>
</dbReference>
<dbReference type="InterPro" id="IPR001478">
    <property type="entry name" value="PDZ"/>
</dbReference>
<dbReference type="CDD" id="cd00136">
    <property type="entry name" value="PDZ_canonical"/>
    <property type="match status" value="1"/>
</dbReference>
<evidence type="ECO:0000256" key="2">
    <source>
        <dbReference type="ARBA" id="ARBA00022737"/>
    </source>
</evidence>
<keyword evidence="2" id="KW-0677">Repeat</keyword>
<dbReference type="STRING" id="7168.A0A182NV66"/>
<feature type="region of interest" description="Disordered" evidence="4">
    <location>
        <begin position="183"/>
        <end position="228"/>
    </location>
</feature>
<dbReference type="SMART" id="SM00228">
    <property type="entry name" value="PDZ"/>
    <property type="match status" value="1"/>
</dbReference>
<evidence type="ECO:0000313" key="6">
    <source>
        <dbReference type="EnsemblMetazoa" id="ADIR011567-PA"/>
    </source>
</evidence>
<name>A0A182NV66_9DIPT</name>
<evidence type="ECO:0000313" key="7">
    <source>
        <dbReference type="Proteomes" id="UP000075884"/>
    </source>
</evidence>
<dbReference type="InterPro" id="IPR036034">
    <property type="entry name" value="PDZ_sf"/>
</dbReference>
<dbReference type="VEuPathDB" id="VectorBase:ADIR011567"/>
<dbReference type="AlphaFoldDB" id="A0A182NV66"/>
<feature type="compositionally biased region" description="Basic and acidic residues" evidence="4">
    <location>
        <begin position="217"/>
        <end position="226"/>
    </location>
</feature>
<feature type="compositionally biased region" description="Pro residues" evidence="4">
    <location>
        <begin position="357"/>
        <end position="369"/>
    </location>
</feature>
<sequence length="399" mass="41609">MRLGGAPGGGDPLAMGAGNDYAELCDLGPSRWSSRSGYQQVASPPVNSIYHHTTAGAVGGVPGVTGSTLGVGAGVAAGGVHGVGGHGVGHGVGVGLVAGGHVRSNSFEAEDVIGPYGSTRIGNSTSSLRGRSGLYYSPPGTSYTIVERERPHSPHYYYNTAGVPSKGGSLPSRSSYLESASLGVSTGAVPTSYHSNGTRDRGRRSPASSPPSTTHQIYRDRDRDRSIPNIHQLTTRTVNMSRDQQSDSSHGFGICVKGGKDSGVGVYISRIEEGSVAERAGLRPGDTILEVNGTPFTSINHEEALKRCVQILKSSRQISMTVRAPPSAASMINSSAPLHGFGPPPGVPGSRVAGDLVPPPPGIYPPPPNRQTCSWMDRQGRPASPPYEYGGRRPERRDR</sequence>
<feature type="region of interest" description="Disordered" evidence="4">
    <location>
        <begin position="340"/>
        <end position="399"/>
    </location>
</feature>
<evidence type="ECO:0000256" key="4">
    <source>
        <dbReference type="SAM" id="MobiDB-lite"/>
    </source>
</evidence>
<feature type="compositionally biased region" description="Basic and acidic residues" evidence="4">
    <location>
        <begin position="390"/>
        <end position="399"/>
    </location>
</feature>
<organism evidence="6 7">
    <name type="scientific">Anopheles dirus</name>
    <dbReference type="NCBI Taxonomy" id="7168"/>
    <lineage>
        <taxon>Eukaryota</taxon>
        <taxon>Metazoa</taxon>
        <taxon>Ecdysozoa</taxon>
        <taxon>Arthropoda</taxon>
        <taxon>Hexapoda</taxon>
        <taxon>Insecta</taxon>
        <taxon>Pterygota</taxon>
        <taxon>Neoptera</taxon>
        <taxon>Endopterygota</taxon>
        <taxon>Diptera</taxon>
        <taxon>Nematocera</taxon>
        <taxon>Culicoidea</taxon>
        <taxon>Culicidae</taxon>
        <taxon>Anophelinae</taxon>
        <taxon>Anopheles</taxon>
    </lineage>
</organism>
<dbReference type="GO" id="GO:0032426">
    <property type="term" value="C:stereocilium tip"/>
    <property type="evidence" value="ECO:0007669"/>
    <property type="project" value="TreeGrafter"/>
</dbReference>
<feature type="compositionally biased region" description="Polar residues" evidence="4">
    <location>
        <begin position="183"/>
        <end position="196"/>
    </location>
</feature>
<dbReference type="GO" id="GO:0005886">
    <property type="term" value="C:plasma membrane"/>
    <property type="evidence" value="ECO:0007669"/>
    <property type="project" value="TreeGrafter"/>
</dbReference>
<dbReference type="PROSITE" id="PS50106">
    <property type="entry name" value="PDZ"/>
    <property type="match status" value="1"/>
</dbReference>